<sequence>MPRTVKYTLKFVVLVVDFIIPSDGHPLPAGKADVVRQHDVFSAVIGSRVHRLGEVCKLPGCFDLIGVSFRTVAAVERRCGEARLLPVGGQARNRNGLVAIDIRILC</sequence>
<reference evidence="1" key="1">
    <citation type="submission" date="2019-08" db="EMBL/GenBank/DDBJ databases">
        <authorList>
            <person name="Kucharzyk K."/>
            <person name="Murdoch R.W."/>
            <person name="Higgins S."/>
            <person name="Loffler F."/>
        </authorList>
    </citation>
    <scope>NUCLEOTIDE SEQUENCE</scope>
</reference>
<dbReference type="AlphaFoldDB" id="A0A644X774"/>
<evidence type="ECO:0000313" key="1">
    <source>
        <dbReference type="EMBL" id="MPM11919.1"/>
    </source>
</evidence>
<name>A0A644X774_9ZZZZ</name>
<dbReference type="EMBL" id="VSSQ01001897">
    <property type="protein sequence ID" value="MPM11919.1"/>
    <property type="molecule type" value="Genomic_DNA"/>
</dbReference>
<accession>A0A644X774</accession>
<proteinExistence type="predicted"/>
<protein>
    <submittedName>
        <fullName evidence="1">Uncharacterized protein</fullName>
    </submittedName>
</protein>
<gene>
    <name evidence="1" type="ORF">SDC9_58270</name>
</gene>
<organism evidence="1">
    <name type="scientific">bioreactor metagenome</name>
    <dbReference type="NCBI Taxonomy" id="1076179"/>
    <lineage>
        <taxon>unclassified sequences</taxon>
        <taxon>metagenomes</taxon>
        <taxon>ecological metagenomes</taxon>
    </lineage>
</organism>
<comment type="caution">
    <text evidence="1">The sequence shown here is derived from an EMBL/GenBank/DDBJ whole genome shotgun (WGS) entry which is preliminary data.</text>
</comment>